<accession>A0A329USJ4</accession>
<keyword evidence="2" id="KW-1185">Reference proteome</keyword>
<comment type="caution">
    <text evidence="1">The sequence shown here is derived from an EMBL/GenBank/DDBJ whole genome shotgun (WGS) entry which is preliminary data.</text>
</comment>
<dbReference type="RefSeq" id="WP_112143259.1">
    <property type="nucleotide sequence ID" value="NZ_PRLC01000001.1"/>
</dbReference>
<protein>
    <submittedName>
        <fullName evidence="1">Uncharacterized protein</fullName>
    </submittedName>
</protein>
<dbReference type="EMBL" id="PRLC01000001">
    <property type="protein sequence ID" value="RAW63513.1"/>
    <property type="molecule type" value="Genomic_DNA"/>
</dbReference>
<sequence length="98" mass="11529">MIRDSGDRTEFETGAKRDIYDFLRLAATISEKLADVLNAIAECSEKVTACFMDLFEEIKRPPLKMILQKLRPDYKDKCKIRWLDIPNKVMQGRIRRFC</sequence>
<dbReference type="Proteomes" id="UP000250429">
    <property type="component" value="Unassembled WGS sequence"/>
</dbReference>
<organism evidence="1 2">
    <name type="scientific">Faecalibacterium hattorii</name>
    <dbReference type="NCBI Taxonomy" id="2935520"/>
    <lineage>
        <taxon>Bacteria</taxon>
        <taxon>Bacillati</taxon>
        <taxon>Bacillota</taxon>
        <taxon>Clostridia</taxon>
        <taxon>Eubacteriales</taxon>
        <taxon>Oscillospiraceae</taxon>
        <taxon>Faecalibacterium</taxon>
    </lineage>
</organism>
<reference evidence="1 2" key="1">
    <citation type="submission" date="2018-02" db="EMBL/GenBank/DDBJ databases">
        <title>Complete genome sequencing of Faecalibacterium prausnitzii strains isolated from the human gut.</title>
        <authorList>
            <person name="Fitzgerald B.C."/>
            <person name="Shkoporov A.N."/>
            <person name="Ross P.R."/>
            <person name="Hill C."/>
        </authorList>
    </citation>
    <scope>NUCLEOTIDE SEQUENCE [LARGE SCALE GENOMIC DNA]</scope>
    <source>
        <strain evidence="1 2">APC922/41-1</strain>
    </source>
</reference>
<gene>
    <name evidence="1" type="ORF">C4N23_00410</name>
</gene>
<dbReference type="AlphaFoldDB" id="A0A329USJ4"/>
<name>A0A329USJ4_9FIRM</name>
<evidence type="ECO:0000313" key="2">
    <source>
        <dbReference type="Proteomes" id="UP000250429"/>
    </source>
</evidence>
<evidence type="ECO:0000313" key="1">
    <source>
        <dbReference type="EMBL" id="RAW63513.1"/>
    </source>
</evidence>
<proteinExistence type="predicted"/>